<dbReference type="PANTHER" id="PTHR43401">
    <property type="entry name" value="L-THREONINE 3-DEHYDROGENASE"/>
    <property type="match status" value="1"/>
</dbReference>
<sequence length="327" mass="36584">MYAPGKIRLVEIPEPVLPPTPPPPLSGQIVFQPETTCLCGSDLPYFNDSKEWPIEIGHSLHEMIGTVVATNGKRWRPGDRVLAVPVMQQGLMERFVLDENRALAIDTSVPEEQALMAQPLGTAIYALKKLPAVLDQNVVVVGQGPMGQLFNAALRNLGARRIIGIDKLEGRLRVSRQMGATHTFCNARDNPEPFVREVLEGELADIVVECVGHADQAFNDCIPLCRHAGRILYFGVPPEIIDGLRWRDLFRKNITVHTSVDPDFRRDFPLAMQWIGERRVNVAPIITHRFPLAEIQQAFELFRDRRDGAIKVIVEFPAKRPSAARAE</sequence>
<evidence type="ECO:0000259" key="3">
    <source>
        <dbReference type="Pfam" id="PF08240"/>
    </source>
</evidence>
<dbReference type="Gene3D" id="3.90.180.10">
    <property type="entry name" value="Medium-chain alcohol dehydrogenases, catalytic domain"/>
    <property type="match status" value="2"/>
</dbReference>
<dbReference type="EMBL" id="DSVQ01000012">
    <property type="protein sequence ID" value="HGT39047.1"/>
    <property type="molecule type" value="Genomic_DNA"/>
</dbReference>
<dbReference type="SUPFAM" id="SSF50129">
    <property type="entry name" value="GroES-like"/>
    <property type="match status" value="1"/>
</dbReference>
<dbReference type="GO" id="GO:0016491">
    <property type="term" value="F:oxidoreductase activity"/>
    <property type="evidence" value="ECO:0007669"/>
    <property type="project" value="UniProtKB-KW"/>
</dbReference>
<gene>
    <name evidence="4" type="ORF">ENS64_07260</name>
</gene>
<dbReference type="SUPFAM" id="SSF51735">
    <property type="entry name" value="NAD(P)-binding Rossmann-fold domains"/>
    <property type="match status" value="1"/>
</dbReference>
<dbReference type="InterPro" id="IPR011032">
    <property type="entry name" value="GroES-like_sf"/>
</dbReference>
<dbReference type="Gene3D" id="3.40.50.720">
    <property type="entry name" value="NAD(P)-binding Rossmann-like Domain"/>
    <property type="match status" value="1"/>
</dbReference>
<feature type="domain" description="Alcohol dehydrogenase-like C-terminal" evidence="2">
    <location>
        <begin position="145"/>
        <end position="275"/>
    </location>
</feature>
<accession>A0A7C4QMS6</accession>
<protein>
    <submittedName>
        <fullName evidence="4">Alcohol dehydrogenase</fullName>
    </submittedName>
</protein>
<evidence type="ECO:0000259" key="2">
    <source>
        <dbReference type="Pfam" id="PF00107"/>
    </source>
</evidence>
<comment type="caution">
    <text evidence="4">The sequence shown here is derived from an EMBL/GenBank/DDBJ whole genome shotgun (WGS) entry which is preliminary data.</text>
</comment>
<dbReference type="InterPro" id="IPR050129">
    <property type="entry name" value="Zn_alcohol_dh"/>
</dbReference>
<keyword evidence="1" id="KW-0560">Oxidoreductase</keyword>
<evidence type="ECO:0000313" key="4">
    <source>
        <dbReference type="EMBL" id="HGT39047.1"/>
    </source>
</evidence>
<dbReference type="InterPro" id="IPR013154">
    <property type="entry name" value="ADH-like_N"/>
</dbReference>
<evidence type="ECO:0000256" key="1">
    <source>
        <dbReference type="ARBA" id="ARBA00023002"/>
    </source>
</evidence>
<feature type="domain" description="Alcohol dehydrogenase-like N-terminal" evidence="3">
    <location>
        <begin position="27"/>
        <end position="86"/>
    </location>
</feature>
<dbReference type="AlphaFoldDB" id="A0A7C4QMS6"/>
<proteinExistence type="predicted"/>
<dbReference type="InterPro" id="IPR036291">
    <property type="entry name" value="NAD(P)-bd_dom_sf"/>
</dbReference>
<reference evidence="4" key="1">
    <citation type="journal article" date="2020" name="mSystems">
        <title>Genome- and Community-Level Interaction Insights into Carbon Utilization and Element Cycling Functions of Hydrothermarchaeota in Hydrothermal Sediment.</title>
        <authorList>
            <person name="Zhou Z."/>
            <person name="Liu Y."/>
            <person name="Xu W."/>
            <person name="Pan J."/>
            <person name="Luo Z.H."/>
            <person name="Li M."/>
        </authorList>
    </citation>
    <scope>NUCLEOTIDE SEQUENCE [LARGE SCALE GENOMIC DNA]</scope>
    <source>
        <strain evidence="4">SpSt-508</strain>
    </source>
</reference>
<organism evidence="4">
    <name type="scientific">Schlesneria paludicola</name>
    <dbReference type="NCBI Taxonomy" id="360056"/>
    <lineage>
        <taxon>Bacteria</taxon>
        <taxon>Pseudomonadati</taxon>
        <taxon>Planctomycetota</taxon>
        <taxon>Planctomycetia</taxon>
        <taxon>Planctomycetales</taxon>
        <taxon>Planctomycetaceae</taxon>
        <taxon>Schlesneria</taxon>
    </lineage>
</organism>
<dbReference type="Pfam" id="PF08240">
    <property type="entry name" value="ADH_N"/>
    <property type="match status" value="1"/>
</dbReference>
<dbReference type="PANTHER" id="PTHR43401:SF2">
    <property type="entry name" value="L-THREONINE 3-DEHYDROGENASE"/>
    <property type="match status" value="1"/>
</dbReference>
<name>A0A7C4QMS6_9PLAN</name>
<dbReference type="Pfam" id="PF00107">
    <property type="entry name" value="ADH_zinc_N"/>
    <property type="match status" value="1"/>
</dbReference>
<dbReference type="InterPro" id="IPR013149">
    <property type="entry name" value="ADH-like_C"/>
</dbReference>